<dbReference type="EMBL" id="BKAJ01000194">
    <property type="protein sequence ID" value="GEP60988.1"/>
    <property type="molecule type" value="Genomic_DNA"/>
</dbReference>
<evidence type="ECO:0000313" key="9">
    <source>
        <dbReference type="EMBL" id="GEP60988.1"/>
    </source>
</evidence>
<evidence type="ECO:0000256" key="3">
    <source>
        <dbReference type="ARBA" id="ARBA00022448"/>
    </source>
</evidence>
<organism evidence="9 10">
    <name type="scientific">Reyranella soli</name>
    <dbReference type="NCBI Taxonomy" id="1230389"/>
    <lineage>
        <taxon>Bacteria</taxon>
        <taxon>Pseudomonadati</taxon>
        <taxon>Pseudomonadota</taxon>
        <taxon>Alphaproteobacteria</taxon>
        <taxon>Hyphomicrobiales</taxon>
        <taxon>Reyranellaceae</taxon>
        <taxon>Reyranella</taxon>
    </lineage>
</organism>
<comment type="caution">
    <text evidence="9">The sequence shown here is derived from an EMBL/GenBank/DDBJ whole genome shotgun (WGS) entry which is preliminary data.</text>
</comment>
<proteinExistence type="inferred from homology"/>
<evidence type="ECO:0000256" key="8">
    <source>
        <dbReference type="RuleBase" id="RU363041"/>
    </source>
</evidence>
<keyword evidence="6 8" id="KW-1133">Transmembrane helix</keyword>
<dbReference type="RefSeq" id="WP_147156317.1">
    <property type="nucleotide sequence ID" value="NZ_BKAJ01000194.1"/>
</dbReference>
<dbReference type="Pfam" id="PF01925">
    <property type="entry name" value="TauE"/>
    <property type="match status" value="1"/>
</dbReference>
<feature type="transmembrane region" description="Helical" evidence="8">
    <location>
        <begin position="101"/>
        <end position="121"/>
    </location>
</feature>
<keyword evidence="10" id="KW-1185">Reference proteome</keyword>
<dbReference type="Proteomes" id="UP000321058">
    <property type="component" value="Unassembled WGS sequence"/>
</dbReference>
<keyword evidence="3" id="KW-0813">Transport</keyword>
<evidence type="ECO:0000256" key="2">
    <source>
        <dbReference type="ARBA" id="ARBA00009142"/>
    </source>
</evidence>
<feature type="transmembrane region" description="Helical" evidence="8">
    <location>
        <begin position="191"/>
        <end position="212"/>
    </location>
</feature>
<evidence type="ECO:0000256" key="1">
    <source>
        <dbReference type="ARBA" id="ARBA00004651"/>
    </source>
</evidence>
<gene>
    <name evidence="9" type="ORF">RSO01_81540</name>
</gene>
<keyword evidence="7 8" id="KW-0472">Membrane</keyword>
<reference evidence="9 10" key="1">
    <citation type="submission" date="2019-07" db="EMBL/GenBank/DDBJ databases">
        <title>Whole genome shotgun sequence of Reyranella soli NBRC 108950.</title>
        <authorList>
            <person name="Hosoyama A."/>
            <person name="Uohara A."/>
            <person name="Ohji S."/>
            <person name="Ichikawa N."/>
        </authorList>
    </citation>
    <scope>NUCLEOTIDE SEQUENCE [LARGE SCALE GENOMIC DNA]</scope>
    <source>
        <strain evidence="9 10">NBRC 108950</strain>
    </source>
</reference>
<evidence type="ECO:0000256" key="7">
    <source>
        <dbReference type="ARBA" id="ARBA00023136"/>
    </source>
</evidence>
<protein>
    <recommendedName>
        <fullName evidence="8">Probable membrane transporter protein</fullName>
    </recommendedName>
</protein>
<dbReference type="InterPro" id="IPR002781">
    <property type="entry name" value="TM_pro_TauE-like"/>
</dbReference>
<evidence type="ECO:0000313" key="10">
    <source>
        <dbReference type="Proteomes" id="UP000321058"/>
    </source>
</evidence>
<evidence type="ECO:0000256" key="6">
    <source>
        <dbReference type="ARBA" id="ARBA00022989"/>
    </source>
</evidence>
<sequence>MALSSLILVCLVFVLAGFTKGIIGLGLPTIAMGLLAVVLPPAEAAALLVLPSLVTNVWQMVDGPHLRRLLRRLWPLNVGVCLGTWLGAALLAGIGGRHGGLALGLSLVAYALSGLAALRLVVPRAAEPVLGPVTGAVTGGITAATGVFVVPAVPYLQAIGLQKDELVQALGLSFTVSTVALAVALAGADAFAPGLVLPSLLAVVVSLAGMRLGQAVRARLQPRAFRLCFFVGLLALGAYLALRGLG</sequence>
<feature type="transmembrane region" description="Helical" evidence="8">
    <location>
        <begin position="6"/>
        <end position="27"/>
    </location>
</feature>
<feature type="transmembrane region" description="Helical" evidence="8">
    <location>
        <begin position="133"/>
        <end position="154"/>
    </location>
</feature>
<dbReference type="PANTHER" id="PTHR30269">
    <property type="entry name" value="TRANSMEMBRANE PROTEIN YFCA"/>
    <property type="match status" value="1"/>
</dbReference>
<dbReference type="GO" id="GO:0005886">
    <property type="term" value="C:plasma membrane"/>
    <property type="evidence" value="ECO:0007669"/>
    <property type="project" value="UniProtKB-SubCell"/>
</dbReference>
<feature type="transmembrane region" description="Helical" evidence="8">
    <location>
        <begin position="166"/>
        <end position="185"/>
    </location>
</feature>
<dbReference type="InterPro" id="IPR052017">
    <property type="entry name" value="TSUP"/>
</dbReference>
<dbReference type="AlphaFoldDB" id="A0A512NPV9"/>
<accession>A0A512NPV9</accession>
<evidence type="ECO:0000256" key="5">
    <source>
        <dbReference type="ARBA" id="ARBA00022692"/>
    </source>
</evidence>
<feature type="transmembrane region" description="Helical" evidence="8">
    <location>
        <begin position="34"/>
        <end position="54"/>
    </location>
</feature>
<evidence type="ECO:0000256" key="4">
    <source>
        <dbReference type="ARBA" id="ARBA00022475"/>
    </source>
</evidence>
<name>A0A512NPV9_9HYPH</name>
<feature type="transmembrane region" description="Helical" evidence="8">
    <location>
        <begin position="74"/>
        <end position="94"/>
    </location>
</feature>
<dbReference type="PANTHER" id="PTHR30269:SF32">
    <property type="entry name" value="MEMBRANE TRANSPORTER PROTEIN-RELATED"/>
    <property type="match status" value="1"/>
</dbReference>
<comment type="similarity">
    <text evidence="2 8">Belongs to the 4-toluene sulfonate uptake permease (TSUP) (TC 2.A.102) family.</text>
</comment>
<keyword evidence="5 8" id="KW-0812">Transmembrane</keyword>
<keyword evidence="4 8" id="KW-1003">Cell membrane</keyword>
<feature type="transmembrane region" description="Helical" evidence="8">
    <location>
        <begin position="224"/>
        <end position="242"/>
    </location>
</feature>
<comment type="subcellular location">
    <subcellularLocation>
        <location evidence="1 8">Cell membrane</location>
        <topology evidence="1 8">Multi-pass membrane protein</topology>
    </subcellularLocation>
</comment>
<dbReference type="OrthoDB" id="9800873at2"/>